<dbReference type="EC" id="4.6.1.-" evidence="15"/>
<evidence type="ECO:0000256" key="7">
    <source>
        <dbReference type="ARBA" id="ARBA00022723"/>
    </source>
</evidence>
<keyword evidence="5" id="KW-0964">Secreted</keyword>
<dbReference type="AlphaFoldDB" id="A0AA88PR31"/>
<feature type="chain" id="PRO_5047550954" description="Uridylate-specific endoribonuclease" evidence="15">
    <location>
        <begin position="20"/>
        <end position="302"/>
    </location>
</feature>
<keyword evidence="8 15" id="KW-0732">Signal</keyword>
<evidence type="ECO:0000256" key="8">
    <source>
        <dbReference type="ARBA" id="ARBA00022729"/>
    </source>
</evidence>
<comment type="similarity">
    <text evidence="3 15">Belongs to the ENDOU family.</text>
</comment>
<dbReference type="GO" id="GO:0046872">
    <property type="term" value="F:metal ion binding"/>
    <property type="evidence" value="ECO:0007669"/>
    <property type="project" value="UniProtKB-UniRule"/>
</dbReference>
<gene>
    <name evidence="16" type="ORF">Q8A67_014730</name>
</gene>
<dbReference type="GO" id="GO:0016787">
    <property type="term" value="F:hydrolase activity"/>
    <property type="evidence" value="ECO:0007669"/>
    <property type="project" value="UniProtKB-KW"/>
</dbReference>
<dbReference type="GO" id="GO:0004521">
    <property type="term" value="F:RNA endonuclease activity"/>
    <property type="evidence" value="ECO:0007669"/>
    <property type="project" value="UniProtKB-UniRule"/>
</dbReference>
<evidence type="ECO:0000256" key="3">
    <source>
        <dbReference type="ARBA" id="ARBA00010168"/>
    </source>
</evidence>
<evidence type="ECO:0000256" key="2">
    <source>
        <dbReference type="ARBA" id="ARBA00004613"/>
    </source>
</evidence>
<name>A0AA88PR31_9TELE</name>
<evidence type="ECO:0000256" key="6">
    <source>
        <dbReference type="ARBA" id="ARBA00022722"/>
    </source>
</evidence>
<keyword evidence="7 15" id="KW-0479">Metal-binding</keyword>
<comment type="subunit">
    <text evidence="4 15">Monomer.</text>
</comment>
<keyword evidence="9 15" id="KW-0255">Endonuclease</keyword>
<evidence type="ECO:0000256" key="4">
    <source>
        <dbReference type="ARBA" id="ARBA00011245"/>
    </source>
</evidence>
<keyword evidence="17" id="KW-1185">Reference proteome</keyword>
<dbReference type="CDD" id="cd21159">
    <property type="entry name" value="XendoU"/>
    <property type="match status" value="1"/>
</dbReference>
<dbReference type="Proteomes" id="UP001187343">
    <property type="component" value="Unassembled WGS sequence"/>
</dbReference>
<comment type="caution">
    <text evidence="16">The sequence shown here is derived from an EMBL/GenBank/DDBJ whole genome shotgun (WGS) entry which is preliminary data.</text>
</comment>
<evidence type="ECO:0000313" key="16">
    <source>
        <dbReference type="EMBL" id="KAK2889355.1"/>
    </source>
</evidence>
<keyword evidence="13" id="KW-0456">Lyase</keyword>
<keyword evidence="10 15" id="KW-0378">Hydrolase</keyword>
<dbReference type="GO" id="GO:0003723">
    <property type="term" value="F:RNA binding"/>
    <property type="evidence" value="ECO:0007669"/>
    <property type="project" value="UniProtKB-UniRule"/>
</dbReference>
<evidence type="ECO:0000256" key="12">
    <source>
        <dbReference type="ARBA" id="ARBA00023211"/>
    </source>
</evidence>
<dbReference type="PANTHER" id="PTHR12439">
    <property type="entry name" value="PLACENTAL PROTEIN 11-RELATED"/>
    <property type="match status" value="1"/>
</dbReference>
<evidence type="ECO:0000256" key="5">
    <source>
        <dbReference type="ARBA" id="ARBA00022525"/>
    </source>
</evidence>
<proteinExistence type="inferred from homology"/>
<keyword evidence="6 15" id="KW-0540">Nuclease</keyword>
<evidence type="ECO:0000256" key="11">
    <source>
        <dbReference type="ARBA" id="ARBA00022884"/>
    </source>
</evidence>
<dbReference type="SUPFAM" id="SSF142877">
    <property type="entry name" value="EndoU-like"/>
    <property type="match status" value="1"/>
</dbReference>
<dbReference type="InterPro" id="IPR018998">
    <property type="entry name" value="EndoU_C"/>
</dbReference>
<keyword evidence="11 15" id="KW-0694">RNA-binding</keyword>
<comment type="catalytic activity">
    <reaction evidence="14">
        <text>ribonucleotidyl-uridine-RNA = a 5'-end dephospho-uridine-RNA + a 3'-end 2',3'-cyclophospho-ribonucleotide-RNA</text>
        <dbReference type="Rhea" id="RHEA:67792"/>
        <dbReference type="Rhea" id="RHEA-COMP:10464"/>
        <dbReference type="Rhea" id="RHEA-COMP:17354"/>
        <dbReference type="Rhea" id="RHEA-COMP:17356"/>
        <dbReference type="ChEBI" id="CHEBI:83064"/>
        <dbReference type="ChEBI" id="CHEBI:173117"/>
        <dbReference type="ChEBI" id="CHEBI:173224"/>
    </reaction>
    <physiologicalReaction direction="left-to-right" evidence="14">
        <dbReference type="Rhea" id="RHEA:67793"/>
    </physiologicalReaction>
</comment>
<evidence type="ECO:0000256" key="9">
    <source>
        <dbReference type="ARBA" id="ARBA00022759"/>
    </source>
</evidence>
<keyword evidence="12 15" id="KW-0464">Manganese</keyword>
<evidence type="ECO:0000256" key="15">
    <source>
        <dbReference type="RuleBase" id="RU367085"/>
    </source>
</evidence>
<sequence length="302" mass="33631">MKATVILFLTITLISQGYSGSADTLLANVSDEEIKALSETLYKLDHNRATASDLVIDTQTLIASSQTGSQVDHSSSPLFQQVSSTLLAKPTYQALLNLLDNYNRMTGTAEVVPSQEEQEQDTFLQLTMNTEIGIELYNFLNSKGVYATQSEFIQDLKMMWFGLYSRANGQQDSSAFEHIFAGEIKGGKVSGFHNWLQLYLREKDGLVNYYSHSFNGPWTTFPDVLGMQFQWDGYFKEVGSAFIGSSPEFDLAMYSLCYITRPGQRCYVSLGGQSLGIQTYTWDNSSYGDGKKYIGSAYPATP</sequence>
<evidence type="ECO:0000256" key="10">
    <source>
        <dbReference type="ARBA" id="ARBA00022801"/>
    </source>
</evidence>
<evidence type="ECO:0000256" key="13">
    <source>
        <dbReference type="ARBA" id="ARBA00023239"/>
    </source>
</evidence>
<evidence type="ECO:0000313" key="17">
    <source>
        <dbReference type="Proteomes" id="UP001187343"/>
    </source>
</evidence>
<evidence type="ECO:0000256" key="1">
    <source>
        <dbReference type="ARBA" id="ARBA00001936"/>
    </source>
</evidence>
<comment type="subcellular location">
    <subcellularLocation>
        <location evidence="2">Secreted</location>
    </subcellularLocation>
</comment>
<dbReference type="GO" id="GO:0005576">
    <property type="term" value="C:extracellular region"/>
    <property type="evidence" value="ECO:0007669"/>
    <property type="project" value="UniProtKB-SubCell"/>
</dbReference>
<feature type="signal peptide" evidence="15">
    <location>
        <begin position="1"/>
        <end position="19"/>
    </location>
</feature>
<comment type="cofactor">
    <cofactor evidence="1 15">
        <name>Mn(2+)</name>
        <dbReference type="ChEBI" id="CHEBI:29035"/>
    </cofactor>
</comment>
<dbReference type="EMBL" id="JAUYZG010000014">
    <property type="protein sequence ID" value="KAK2889355.1"/>
    <property type="molecule type" value="Genomic_DNA"/>
</dbReference>
<dbReference type="Pfam" id="PF09412">
    <property type="entry name" value="XendoU"/>
    <property type="match status" value="1"/>
</dbReference>
<dbReference type="InterPro" id="IPR037227">
    <property type="entry name" value="EndoU-like"/>
</dbReference>
<accession>A0AA88PR31</accession>
<evidence type="ECO:0000256" key="14">
    <source>
        <dbReference type="ARBA" id="ARBA00048688"/>
    </source>
</evidence>
<dbReference type="GO" id="GO:0016829">
    <property type="term" value="F:lyase activity"/>
    <property type="evidence" value="ECO:0007669"/>
    <property type="project" value="UniProtKB-KW"/>
</dbReference>
<dbReference type="InterPro" id="IPR039787">
    <property type="entry name" value="ENDOU"/>
</dbReference>
<dbReference type="PANTHER" id="PTHR12439:SF40">
    <property type="entry name" value="URIDYLATE-SPECIFIC ENDORIBONUCLEASE"/>
    <property type="match status" value="1"/>
</dbReference>
<reference evidence="16" key="1">
    <citation type="submission" date="2023-08" db="EMBL/GenBank/DDBJ databases">
        <title>Chromosome-level Genome Assembly of mud carp (Cirrhinus molitorella).</title>
        <authorList>
            <person name="Liu H."/>
        </authorList>
    </citation>
    <scope>NUCLEOTIDE SEQUENCE</scope>
    <source>
        <strain evidence="16">Prfri</strain>
        <tissue evidence="16">Muscle</tissue>
    </source>
</reference>
<protein>
    <recommendedName>
        <fullName evidence="15">Uridylate-specific endoribonuclease</fullName>
        <ecNumber evidence="15">4.6.1.-</ecNumber>
    </recommendedName>
</protein>
<dbReference type="PROSITE" id="PS51959">
    <property type="entry name" value="ENDOU"/>
    <property type="match status" value="1"/>
</dbReference>
<organism evidence="16 17">
    <name type="scientific">Cirrhinus molitorella</name>
    <name type="common">mud carp</name>
    <dbReference type="NCBI Taxonomy" id="172907"/>
    <lineage>
        <taxon>Eukaryota</taxon>
        <taxon>Metazoa</taxon>
        <taxon>Chordata</taxon>
        <taxon>Craniata</taxon>
        <taxon>Vertebrata</taxon>
        <taxon>Euteleostomi</taxon>
        <taxon>Actinopterygii</taxon>
        <taxon>Neopterygii</taxon>
        <taxon>Teleostei</taxon>
        <taxon>Ostariophysi</taxon>
        <taxon>Cypriniformes</taxon>
        <taxon>Cyprinidae</taxon>
        <taxon>Labeoninae</taxon>
        <taxon>Labeonini</taxon>
        <taxon>Cirrhinus</taxon>
    </lineage>
</organism>